<reference evidence="3 4" key="1">
    <citation type="submission" date="2018-08" db="EMBL/GenBank/DDBJ databases">
        <title>Genomic Encyclopedia of Type Strains, Phase III (KMG-III): the genomes of soil and plant-associated and newly described type strains.</title>
        <authorList>
            <person name="Whitman W."/>
        </authorList>
    </citation>
    <scope>NUCLEOTIDE SEQUENCE [LARGE SCALE GENOMIC DNA]</scope>
    <source>
        <strain evidence="3 4">CGMCC 1.10966</strain>
    </source>
</reference>
<feature type="compositionally biased region" description="Basic and acidic residues" evidence="1">
    <location>
        <begin position="14"/>
        <end position="24"/>
    </location>
</feature>
<dbReference type="Proteomes" id="UP000256304">
    <property type="component" value="Unassembled WGS sequence"/>
</dbReference>
<evidence type="ECO:0000256" key="1">
    <source>
        <dbReference type="SAM" id="MobiDB-lite"/>
    </source>
</evidence>
<feature type="domain" description="Suppressor of fused-like" evidence="2">
    <location>
        <begin position="59"/>
        <end position="233"/>
    </location>
</feature>
<protein>
    <submittedName>
        <fullName evidence="3">Suppressor of fused protein SUFU</fullName>
    </submittedName>
</protein>
<dbReference type="SUPFAM" id="SSF103359">
    <property type="entry name" value="Suppressor of Fused, N-terminal domain"/>
    <property type="match status" value="1"/>
</dbReference>
<accession>A0A3D9RVC7</accession>
<evidence type="ECO:0000259" key="2">
    <source>
        <dbReference type="Pfam" id="PF05076"/>
    </source>
</evidence>
<organism evidence="3 4">
    <name type="scientific">Paenibacillus taihuensis</name>
    <dbReference type="NCBI Taxonomy" id="1156355"/>
    <lineage>
        <taxon>Bacteria</taxon>
        <taxon>Bacillati</taxon>
        <taxon>Bacillota</taxon>
        <taxon>Bacilli</taxon>
        <taxon>Bacillales</taxon>
        <taxon>Paenibacillaceae</taxon>
        <taxon>Paenibacillus</taxon>
    </lineage>
</organism>
<gene>
    <name evidence="3" type="ORF">A8990_116132</name>
</gene>
<dbReference type="OrthoDB" id="4827574at2"/>
<dbReference type="InterPro" id="IPR020941">
    <property type="entry name" value="SUFU-like_domain"/>
</dbReference>
<dbReference type="RefSeq" id="WP_116189867.1">
    <property type="nucleotide sequence ID" value="NZ_QTTN01000016.1"/>
</dbReference>
<dbReference type="AlphaFoldDB" id="A0A3D9RVC7"/>
<feature type="region of interest" description="Disordered" evidence="1">
    <location>
        <begin position="1"/>
        <end position="24"/>
    </location>
</feature>
<evidence type="ECO:0000313" key="3">
    <source>
        <dbReference type="EMBL" id="REE83953.1"/>
    </source>
</evidence>
<sequence length="243" mass="27821">MSNQERSPSGQPVYRHEAKEREHVPAYGDEDTIDRITKHVENHIGPVQTVFHELVSDLVHIDVLVVAPTKERNFYTLVTCGMSDQPMTVPPGAEAYRYAELMISLPPDWEVSEKGFRKEESYWPIRSLKTLARMPHEYNTWLYAMHTIPNGNPVEPFAANTKLTGMMLYVPATVQAINEFFVLPVSPEKEVRFFNLIPLYSEEMDYKLKHGADALLDKLSKIGVTDIINIARKNSCKKWLGLF</sequence>
<comment type="caution">
    <text evidence="3">The sequence shown here is derived from an EMBL/GenBank/DDBJ whole genome shotgun (WGS) entry which is preliminary data.</text>
</comment>
<proteinExistence type="predicted"/>
<name>A0A3D9RVC7_9BACL</name>
<feature type="compositionally biased region" description="Polar residues" evidence="1">
    <location>
        <begin position="1"/>
        <end position="10"/>
    </location>
</feature>
<dbReference type="Pfam" id="PF05076">
    <property type="entry name" value="SUFU"/>
    <property type="match status" value="1"/>
</dbReference>
<evidence type="ECO:0000313" key="4">
    <source>
        <dbReference type="Proteomes" id="UP000256304"/>
    </source>
</evidence>
<dbReference type="EMBL" id="QTTN01000016">
    <property type="protein sequence ID" value="REE83953.1"/>
    <property type="molecule type" value="Genomic_DNA"/>
</dbReference>
<dbReference type="InterPro" id="IPR037181">
    <property type="entry name" value="SUFU_N"/>
</dbReference>
<keyword evidence="4" id="KW-1185">Reference proteome</keyword>